<dbReference type="PANTHER" id="PTHR42924">
    <property type="entry name" value="EXONUCLEASE"/>
    <property type="match status" value="1"/>
</dbReference>
<dbReference type="PANTHER" id="PTHR42924:SF3">
    <property type="entry name" value="POLYMERASE_HISTIDINOL PHOSPHATASE N-TERMINAL DOMAIN-CONTAINING PROTEIN"/>
    <property type="match status" value="1"/>
</dbReference>
<proteinExistence type="predicted"/>
<dbReference type="InterPro" id="IPR052018">
    <property type="entry name" value="PHP_domain"/>
</dbReference>
<dbReference type="GO" id="GO:0004534">
    <property type="term" value="F:5'-3' RNA exonuclease activity"/>
    <property type="evidence" value="ECO:0007669"/>
    <property type="project" value="TreeGrafter"/>
</dbReference>
<sequence>MIEIKGNLHIHSTYSDGHKSIPEIAGLAQEASLDFILINDHSHLLGLERGEEGWYGKTLVLIGCEINDRKNHYLAYGINQPVPGNDDNPQEVIDEVNRQGGFGFLAHPFEKGSPLSDQGWAYKWENWEVRGYTGICIWNYTAHWKGKAQNIPKGLYYYYNRKAAFTGGPDSQTLATWDRECLKRKVVAIAGSDAHEVFYRWYIFSGTIFHYSFLFKALNVHLLLETALSGILEMDKKMIYNSLREGNSFICHDYLAPGKGFRFMAVAKDQSFPMGSEVGFSEDIYFLTEAPEICLMTLIKNGKVHRRFKGKSWEVRPAEKGVYRLEAQLTGFLKRPRAWIFSNPIWLS</sequence>
<comment type="caution">
    <text evidence="1">The sequence shown here is derived from an EMBL/GenBank/DDBJ whole genome shotgun (WGS) entry which is preliminary data.</text>
</comment>
<reference evidence="1" key="1">
    <citation type="submission" date="2020-07" db="EMBL/GenBank/DDBJ databases">
        <title>Huge and variable diversity of episymbiotic CPR bacteria and DPANN archaea in groundwater ecosystems.</title>
        <authorList>
            <person name="He C.Y."/>
            <person name="Keren R."/>
            <person name="Whittaker M."/>
            <person name="Farag I.F."/>
            <person name="Doudna J."/>
            <person name="Cate J.H.D."/>
            <person name="Banfield J.F."/>
        </authorList>
    </citation>
    <scope>NUCLEOTIDE SEQUENCE</scope>
    <source>
        <strain evidence="1">NC_groundwater_1482_Ag_S-0.65um_47_24</strain>
    </source>
</reference>
<dbReference type="Gene3D" id="3.20.20.140">
    <property type="entry name" value="Metal-dependent hydrolases"/>
    <property type="match status" value="1"/>
</dbReference>
<dbReference type="Proteomes" id="UP000772181">
    <property type="component" value="Unassembled WGS sequence"/>
</dbReference>
<dbReference type="InterPro" id="IPR016195">
    <property type="entry name" value="Pol/histidinol_Pase-like"/>
</dbReference>
<evidence type="ECO:0000313" key="1">
    <source>
        <dbReference type="EMBL" id="MBI4596750.1"/>
    </source>
</evidence>
<name>A0A933GQG3_UNCTE</name>
<dbReference type="EMBL" id="JACQWF010000440">
    <property type="protein sequence ID" value="MBI4596750.1"/>
    <property type="molecule type" value="Genomic_DNA"/>
</dbReference>
<protein>
    <submittedName>
        <fullName evidence="1">Histidinol-phosphatase</fullName>
    </submittedName>
</protein>
<organism evidence="1 2">
    <name type="scientific">Tectimicrobiota bacterium</name>
    <dbReference type="NCBI Taxonomy" id="2528274"/>
    <lineage>
        <taxon>Bacteria</taxon>
        <taxon>Pseudomonadati</taxon>
        <taxon>Nitrospinota/Tectimicrobiota group</taxon>
        <taxon>Candidatus Tectimicrobiota</taxon>
    </lineage>
</organism>
<dbReference type="AlphaFoldDB" id="A0A933GQG3"/>
<dbReference type="SUPFAM" id="SSF89550">
    <property type="entry name" value="PHP domain-like"/>
    <property type="match status" value="1"/>
</dbReference>
<evidence type="ECO:0000313" key="2">
    <source>
        <dbReference type="Proteomes" id="UP000772181"/>
    </source>
</evidence>
<gene>
    <name evidence="1" type="ORF">HY730_10330</name>
</gene>
<dbReference type="GO" id="GO:0035312">
    <property type="term" value="F:5'-3' DNA exonuclease activity"/>
    <property type="evidence" value="ECO:0007669"/>
    <property type="project" value="TreeGrafter"/>
</dbReference>
<accession>A0A933GQG3</accession>